<evidence type="ECO:0000313" key="3">
    <source>
        <dbReference type="EMBL" id="XBO43805.1"/>
    </source>
</evidence>
<evidence type="ECO:0000313" key="2">
    <source>
        <dbReference type="EMBL" id="XBO43077.1"/>
    </source>
</evidence>
<dbReference type="EMBL" id="CP157483">
    <property type="protein sequence ID" value="XBO43805.1"/>
    <property type="molecule type" value="Genomic_DNA"/>
</dbReference>
<feature type="compositionally biased region" description="Acidic residues" evidence="1">
    <location>
        <begin position="82"/>
        <end position="99"/>
    </location>
</feature>
<reference evidence="2" key="1">
    <citation type="submission" date="2024-05" db="EMBL/GenBank/DDBJ databases">
        <authorList>
            <person name="Kim S."/>
            <person name="Heo J."/>
            <person name="Choi H."/>
            <person name="Choi Y."/>
            <person name="Kwon S.-W."/>
            <person name="Kim Y."/>
        </authorList>
    </citation>
    <scope>NUCLEOTIDE SEQUENCE</scope>
    <source>
        <strain evidence="2">KACC 23699</strain>
    </source>
</reference>
<evidence type="ECO:0000256" key="1">
    <source>
        <dbReference type="SAM" id="MobiDB-lite"/>
    </source>
</evidence>
<name>A0AAU7JS68_9MICO</name>
<accession>A0AAU7JS68</accession>
<feature type="region of interest" description="Disordered" evidence="1">
    <location>
        <begin position="1"/>
        <end position="20"/>
    </location>
</feature>
<protein>
    <recommendedName>
        <fullName evidence="4">DUF4375 domain-containing protein</fullName>
    </recommendedName>
</protein>
<dbReference type="AlphaFoldDB" id="A0AAU7JS68"/>
<feature type="region of interest" description="Disordered" evidence="1">
    <location>
        <begin position="76"/>
        <end position="107"/>
    </location>
</feature>
<dbReference type="EMBL" id="CP157483">
    <property type="protein sequence ID" value="XBO43077.1"/>
    <property type="molecule type" value="Genomic_DNA"/>
</dbReference>
<evidence type="ECO:0008006" key="4">
    <source>
        <dbReference type="Google" id="ProtNLM"/>
    </source>
</evidence>
<sequence length="129" mass="14115">MDDADEIWNRATRGGGNAPREGDIALAASLAFHGLAMNGGVLHAFEVLSEEELSRARNGFVWLALPEVARFMEDTAQQIGDTDMEDEDAADALEESADDSYEHALPSDQALEDAFRRQLAERPEAFHPA</sequence>
<proteinExistence type="predicted"/>
<gene>
    <name evidence="3" type="ORF">ABEG17_00290</name>
    <name evidence="2" type="ORF">ABEG17_16120</name>
</gene>
<organism evidence="2">
    <name type="scientific">Pedococcus sp. KACC 23699</name>
    <dbReference type="NCBI Taxonomy" id="3149228"/>
    <lineage>
        <taxon>Bacteria</taxon>
        <taxon>Bacillati</taxon>
        <taxon>Actinomycetota</taxon>
        <taxon>Actinomycetes</taxon>
        <taxon>Micrococcales</taxon>
        <taxon>Intrasporangiaceae</taxon>
        <taxon>Pedococcus</taxon>
    </lineage>
</organism>
<dbReference type="RefSeq" id="WP_406830504.1">
    <property type="nucleotide sequence ID" value="NZ_CP157483.1"/>
</dbReference>